<dbReference type="KEGG" id="hlr:HALLA_07865"/>
<keyword evidence="5" id="KW-1185">Reference proteome</keyword>
<dbReference type="InterPro" id="IPR055736">
    <property type="entry name" value="DUF7312"/>
</dbReference>
<dbReference type="GeneID" id="25144400"/>
<dbReference type="Pfam" id="PF23994">
    <property type="entry name" value="DUF7312"/>
    <property type="match status" value="1"/>
</dbReference>
<evidence type="ECO:0000259" key="3">
    <source>
        <dbReference type="Pfam" id="PF23994"/>
    </source>
</evidence>
<feature type="region of interest" description="Disordered" evidence="1">
    <location>
        <begin position="1"/>
        <end position="141"/>
    </location>
</feature>
<gene>
    <name evidence="4" type="ORF">HALLA_07865</name>
</gene>
<reference evidence="4 5" key="1">
    <citation type="submission" date="2014-01" db="EMBL/GenBank/DDBJ databases">
        <authorList>
            <consortium name="DOE Joint Genome Institute"/>
            <person name="Anderson I."/>
            <person name="Huntemann M."/>
            <person name="Han J."/>
            <person name="Chen A."/>
            <person name="Kyrpides N."/>
            <person name="Mavromatis K."/>
            <person name="Markowitz V."/>
            <person name="Palaniappan K."/>
            <person name="Ivanova N."/>
            <person name="Schaumberg A."/>
            <person name="Pati A."/>
            <person name="Liolios K."/>
            <person name="Nordberg H.P."/>
            <person name="Cantor M.N."/>
            <person name="Hua S.X."/>
            <person name="Woyke T."/>
        </authorList>
    </citation>
    <scope>NUCLEOTIDE SEQUENCE [LARGE SCALE GENOMIC DNA]</scope>
    <source>
        <strain evidence="4 5">XH-48</strain>
    </source>
</reference>
<dbReference type="eggNOG" id="arCOG09213">
    <property type="taxonomic scope" value="Archaea"/>
</dbReference>
<keyword evidence="2" id="KW-0472">Membrane</keyword>
<keyword evidence="2" id="KW-1133">Transmembrane helix</keyword>
<evidence type="ECO:0000256" key="1">
    <source>
        <dbReference type="SAM" id="MobiDB-lite"/>
    </source>
</evidence>
<keyword evidence="2" id="KW-0812">Transmembrane</keyword>
<organism evidence="4 5">
    <name type="scientific">Halostagnicola larsenii XH-48</name>
    <dbReference type="NCBI Taxonomy" id="797299"/>
    <lineage>
        <taxon>Archaea</taxon>
        <taxon>Methanobacteriati</taxon>
        <taxon>Methanobacteriota</taxon>
        <taxon>Stenosarchaea group</taxon>
        <taxon>Halobacteria</taxon>
        <taxon>Halobacteriales</taxon>
        <taxon>Natrialbaceae</taxon>
        <taxon>Halostagnicola</taxon>
    </lineage>
</organism>
<evidence type="ECO:0000313" key="4">
    <source>
        <dbReference type="EMBL" id="AHG00790.1"/>
    </source>
</evidence>
<dbReference type="EMBL" id="CP007055">
    <property type="protein sequence ID" value="AHG00790.1"/>
    <property type="molecule type" value="Genomic_DNA"/>
</dbReference>
<protein>
    <recommendedName>
        <fullName evidence="3">DUF7312 domain-containing protein</fullName>
    </recommendedName>
</protein>
<feature type="compositionally biased region" description="Acidic residues" evidence="1">
    <location>
        <begin position="105"/>
        <end position="129"/>
    </location>
</feature>
<dbReference type="HOGENOM" id="CLU_1567084_0_0_2"/>
<evidence type="ECO:0000256" key="2">
    <source>
        <dbReference type="SAM" id="Phobius"/>
    </source>
</evidence>
<accession>W0JU85</accession>
<sequence length="170" mass="18478">MTEEPSGPDPDDERTDKTGDGETSHRDESDTERDPFDETFIVKETRETHSSQDTGSSRETDSPQDADSSRDADDASPADRSWLDESRQQDTDQQDDEWGRIPIDLDGEDEDAVSDSDDDGQAPADDEMVPEPSSTPIVSGEPTLEGAVFVVLGAVAMVLVLFRLGSVMLG</sequence>
<dbReference type="AlphaFoldDB" id="W0JU85"/>
<dbReference type="RefSeq" id="WP_049951989.1">
    <property type="nucleotide sequence ID" value="NZ_CP007055.1"/>
</dbReference>
<dbReference type="OrthoDB" id="387346at2157"/>
<feature type="transmembrane region" description="Helical" evidence="2">
    <location>
        <begin position="146"/>
        <end position="164"/>
    </location>
</feature>
<evidence type="ECO:0000313" key="5">
    <source>
        <dbReference type="Proteomes" id="UP000019024"/>
    </source>
</evidence>
<dbReference type="STRING" id="797299.HALLA_07865"/>
<name>W0JU85_9EURY</name>
<dbReference type="Proteomes" id="UP000019024">
    <property type="component" value="Chromosome"/>
</dbReference>
<proteinExistence type="predicted"/>
<feature type="compositionally biased region" description="Basic and acidic residues" evidence="1">
    <location>
        <begin position="81"/>
        <end position="90"/>
    </location>
</feature>
<feature type="domain" description="DUF7312" evidence="3">
    <location>
        <begin position="107"/>
        <end position="164"/>
    </location>
</feature>
<feature type="compositionally biased region" description="Basic and acidic residues" evidence="1">
    <location>
        <begin position="14"/>
        <end position="73"/>
    </location>
</feature>